<dbReference type="SUPFAM" id="SSF56784">
    <property type="entry name" value="HAD-like"/>
    <property type="match status" value="1"/>
</dbReference>
<dbReference type="InterPro" id="IPR036412">
    <property type="entry name" value="HAD-like_sf"/>
</dbReference>
<dbReference type="InterPro" id="IPR023198">
    <property type="entry name" value="PGP-like_dom2"/>
</dbReference>
<reference evidence="2" key="1">
    <citation type="submission" date="2020-08" db="EMBL/GenBank/DDBJ databases">
        <title>Genome public.</title>
        <authorList>
            <person name="Liu C."/>
            <person name="Sun Q."/>
        </authorList>
    </citation>
    <scope>NUCLEOTIDE SEQUENCE</scope>
    <source>
        <strain evidence="2">NSJ-28</strain>
    </source>
</reference>
<name>A0A923LW30_9FIRM</name>
<proteinExistence type="predicted"/>
<dbReference type="AlphaFoldDB" id="A0A923LW30"/>
<dbReference type="Pfam" id="PF13419">
    <property type="entry name" value="HAD_2"/>
    <property type="match status" value="1"/>
</dbReference>
<protein>
    <submittedName>
        <fullName evidence="2">HAD-IA family hydrolase</fullName>
    </submittedName>
</protein>
<accession>A0A923LW30</accession>
<dbReference type="Gene3D" id="3.40.50.1000">
    <property type="entry name" value="HAD superfamily/HAD-like"/>
    <property type="match status" value="1"/>
</dbReference>
<evidence type="ECO:0000313" key="2">
    <source>
        <dbReference type="EMBL" id="MBC5725185.1"/>
    </source>
</evidence>
<dbReference type="SFLD" id="SFLDG01129">
    <property type="entry name" value="C1.5:_HAD__Beta-PGM__Phosphata"/>
    <property type="match status" value="1"/>
</dbReference>
<keyword evidence="2" id="KW-0378">Hydrolase</keyword>
<dbReference type="InterPro" id="IPR006439">
    <property type="entry name" value="HAD-SF_hydro_IA"/>
</dbReference>
<dbReference type="InterPro" id="IPR003741">
    <property type="entry name" value="LUD_dom"/>
</dbReference>
<dbReference type="NCBIfam" id="TIGR01549">
    <property type="entry name" value="HAD-SF-IA-v1"/>
    <property type="match status" value="1"/>
</dbReference>
<dbReference type="Gene3D" id="1.10.150.240">
    <property type="entry name" value="Putative phosphatase, domain 2"/>
    <property type="match status" value="1"/>
</dbReference>
<dbReference type="GO" id="GO:0005829">
    <property type="term" value="C:cytosol"/>
    <property type="evidence" value="ECO:0007669"/>
    <property type="project" value="TreeGrafter"/>
</dbReference>
<sequence>MKINTAIFDLDGTLLNTLGDLCDSVNCAVMRRGFPAVTEEQTRQRAGNGVRKLVERCIPENKRTEAMVDACLDDFRTAYNERMMNRTQPYDGILPLLKALKKAGVSVGVLSNKYDLAAKGLIRHYFGDLVQVTCGERPDTPRKPDPTSALQLLRELGGDAATALYIGDSAVDMQTAQNAGLAAVGVTWGFRPAEELKAAGAQALVSDPSELLPMFERGLPGVDAICRAFTARGFGFTYFPTAQEAQRYLTDACAGKSVSLGGSMTLKELGFPEAFAGNTAVHWHWLKPGEFFQTPDIYLCSANGLSENGEIVNIDGTCNRVAGTLFGPKRCIFVCGINKLCPDLESAIDRAKNVAAPLNAKRLSGKDDPEIVEKLCRAMVIHMGPPTKMEKCEVVLIGEPLGY</sequence>
<dbReference type="InterPro" id="IPR041492">
    <property type="entry name" value="HAD_2"/>
</dbReference>
<dbReference type="InterPro" id="IPR023214">
    <property type="entry name" value="HAD_sf"/>
</dbReference>
<dbReference type="SFLD" id="SFLDS00003">
    <property type="entry name" value="Haloacid_Dehalogenase"/>
    <property type="match status" value="1"/>
</dbReference>
<gene>
    <name evidence="2" type="ORF">H8S45_06900</name>
</gene>
<dbReference type="InterPro" id="IPR050155">
    <property type="entry name" value="HAD-like_hydrolase_sf"/>
</dbReference>
<organism evidence="2 3">
    <name type="scientific">Agathobaculum faecis</name>
    <dbReference type="NCBI Taxonomy" id="2763013"/>
    <lineage>
        <taxon>Bacteria</taxon>
        <taxon>Bacillati</taxon>
        <taxon>Bacillota</taxon>
        <taxon>Clostridia</taxon>
        <taxon>Eubacteriales</taxon>
        <taxon>Butyricicoccaceae</taxon>
        <taxon>Agathobaculum</taxon>
    </lineage>
</organism>
<evidence type="ECO:0000313" key="3">
    <source>
        <dbReference type="Proteomes" id="UP000606499"/>
    </source>
</evidence>
<dbReference type="NCBIfam" id="TIGR01509">
    <property type="entry name" value="HAD-SF-IA-v3"/>
    <property type="match status" value="1"/>
</dbReference>
<dbReference type="PANTHER" id="PTHR43434">
    <property type="entry name" value="PHOSPHOGLYCOLATE PHOSPHATASE"/>
    <property type="match status" value="1"/>
</dbReference>
<dbReference type="EMBL" id="JACOPL010000005">
    <property type="protein sequence ID" value="MBC5725185.1"/>
    <property type="molecule type" value="Genomic_DNA"/>
</dbReference>
<dbReference type="GO" id="GO:0006281">
    <property type="term" value="P:DNA repair"/>
    <property type="evidence" value="ECO:0007669"/>
    <property type="project" value="TreeGrafter"/>
</dbReference>
<evidence type="ECO:0000259" key="1">
    <source>
        <dbReference type="Pfam" id="PF02589"/>
    </source>
</evidence>
<comment type="caution">
    <text evidence="2">The sequence shown here is derived from an EMBL/GenBank/DDBJ whole genome shotgun (WGS) entry which is preliminary data.</text>
</comment>
<dbReference type="RefSeq" id="WP_082397213.1">
    <property type="nucleotide sequence ID" value="NZ_JACOPL010000005.1"/>
</dbReference>
<dbReference type="Proteomes" id="UP000606499">
    <property type="component" value="Unassembled WGS sequence"/>
</dbReference>
<keyword evidence="3" id="KW-1185">Reference proteome</keyword>
<dbReference type="GO" id="GO:0008967">
    <property type="term" value="F:phosphoglycolate phosphatase activity"/>
    <property type="evidence" value="ECO:0007669"/>
    <property type="project" value="TreeGrafter"/>
</dbReference>
<dbReference type="Pfam" id="PF02589">
    <property type="entry name" value="LUD_dom"/>
    <property type="match status" value="1"/>
</dbReference>
<feature type="domain" description="LUD" evidence="1">
    <location>
        <begin position="227"/>
        <end position="365"/>
    </location>
</feature>
<dbReference type="PANTHER" id="PTHR43434:SF1">
    <property type="entry name" value="PHOSPHOGLYCOLATE PHOSPHATASE"/>
    <property type="match status" value="1"/>
</dbReference>